<dbReference type="Proteomes" id="UP001157502">
    <property type="component" value="Chromosome 8"/>
</dbReference>
<organism evidence="1 2">
    <name type="scientific">Dallia pectoralis</name>
    <name type="common">Alaska blackfish</name>
    <dbReference type="NCBI Taxonomy" id="75939"/>
    <lineage>
        <taxon>Eukaryota</taxon>
        <taxon>Metazoa</taxon>
        <taxon>Chordata</taxon>
        <taxon>Craniata</taxon>
        <taxon>Vertebrata</taxon>
        <taxon>Euteleostomi</taxon>
        <taxon>Actinopterygii</taxon>
        <taxon>Neopterygii</taxon>
        <taxon>Teleostei</taxon>
        <taxon>Protacanthopterygii</taxon>
        <taxon>Esociformes</taxon>
        <taxon>Umbridae</taxon>
        <taxon>Dallia</taxon>
    </lineage>
</organism>
<evidence type="ECO:0000313" key="2">
    <source>
        <dbReference type="Proteomes" id="UP001157502"/>
    </source>
</evidence>
<gene>
    <name evidence="1" type="ORF">DPEC_G00102310</name>
</gene>
<proteinExistence type="predicted"/>
<sequence>MTDSVVAEGHVKFRDGKKRGGAGIFLKFTFYILNFIWPPLCLDCLVLLVYKDKSDKALGHRERVSLILEDICGLDTGFSYEGVGYTLFILCLSQAAVLGFDGKEALLAWDIRIRYSLGEVHRFSVGILPGTKLGSGHAALHLCNNLLVLARDIPPVIIGQWNLPDLRRYGPVPNGFVFEGGTRCGYWAGVFFLSSLEGEQISFLFDCIVRGISPTRGPVGLRPVLPVLDPVASQAYAEERMNHEAQELEKRLSMLSHQSSSASSFSYVPSVAGDDRSVSGSSDTSDTSQSDSSIGSRLAIWSEPVTTNPAPTDIVTGQSGPKVTLQAEEKLSTSQVGGARTLAPPPQSRQLQEIGRQSSSDSGIATGSHSSYSGSFSSYTGSLDIAPGGDDFGSVLSFPPHLALDLAPCSCPPAPGHEYQVPTSLRYLYDIPRTVLQGETVRARGQVTSVKPKDSSHQSSPSCEPTQGEEEAHSGGCSDTVRCSTIKLLQGHPDSKSSVAPPSDSHHPDSSTVCSTAQTTASRSLLIICNTCGGFKGNPLSYSGVSAIPAIPGKHIDGCPVSPSSSSFEYVPVDSLASLTNHNTEKLSGIHEQPVDPRKKDKGKLAHLLADLLGRPGPAGEPGNKGSRLNRYESMTVALGRELRSPHPVSTTGPMVQLTSQKDKTSVIYENCSKCRKGVVCPPPARVTPSLPNRVCFGQPPPCEPSPEIGVDHQGMTEEGQLVEGQLPKPERQDGERPCVDVKGHLVSAEDKKQRSKEERRAVEYEVMEGRALEKSSEAEERSKYELMGRCGTQWFLHEAGGTMHVTPSDSTAPERPRGDGVTYVNIPVNPTPKKQLNYMEVDHQEPAGFRVTDHHLPGQRKSATKYAQIDIRATDAAHKTGTQHALGREEGLHTLELRRKGAPQ</sequence>
<protein>
    <submittedName>
        <fullName evidence="1">Uncharacterized protein</fullName>
    </submittedName>
</protein>
<reference evidence="1" key="1">
    <citation type="submission" date="2021-05" db="EMBL/GenBank/DDBJ databases">
        <authorList>
            <person name="Pan Q."/>
            <person name="Jouanno E."/>
            <person name="Zahm M."/>
            <person name="Klopp C."/>
            <person name="Cabau C."/>
            <person name="Louis A."/>
            <person name="Berthelot C."/>
            <person name="Parey E."/>
            <person name="Roest Crollius H."/>
            <person name="Montfort J."/>
            <person name="Robinson-Rechavi M."/>
            <person name="Bouchez O."/>
            <person name="Lampietro C."/>
            <person name="Lopez Roques C."/>
            <person name="Donnadieu C."/>
            <person name="Postlethwait J."/>
            <person name="Bobe J."/>
            <person name="Dillon D."/>
            <person name="Chandos A."/>
            <person name="von Hippel F."/>
            <person name="Guiguen Y."/>
        </authorList>
    </citation>
    <scope>NUCLEOTIDE SEQUENCE</scope>
    <source>
        <strain evidence="1">YG-Jan2019</strain>
    </source>
</reference>
<comment type="caution">
    <text evidence="1">The sequence shown here is derived from an EMBL/GenBank/DDBJ whole genome shotgun (WGS) entry which is preliminary data.</text>
</comment>
<dbReference type="EMBL" id="CM055735">
    <property type="protein sequence ID" value="KAJ8008199.1"/>
    <property type="molecule type" value="Genomic_DNA"/>
</dbReference>
<evidence type="ECO:0000313" key="1">
    <source>
        <dbReference type="EMBL" id="KAJ8008199.1"/>
    </source>
</evidence>
<keyword evidence="2" id="KW-1185">Reference proteome</keyword>
<accession>A0ACC2GWX3</accession>
<name>A0ACC2GWX3_DALPE</name>